<keyword evidence="5" id="KW-1185">Reference proteome</keyword>
<proteinExistence type="predicted"/>
<evidence type="ECO:0000256" key="2">
    <source>
        <dbReference type="ARBA" id="ARBA00022801"/>
    </source>
</evidence>
<evidence type="ECO:0000256" key="1">
    <source>
        <dbReference type="ARBA" id="ARBA00022729"/>
    </source>
</evidence>
<dbReference type="InterPro" id="IPR050955">
    <property type="entry name" value="Plant_Biomass_Hydrol_Est"/>
</dbReference>
<keyword evidence="2" id="KW-0378">Hydrolase</keyword>
<dbReference type="AlphaFoldDB" id="A0A9X9XIP5"/>
<dbReference type="EMBL" id="JAAEDL010000035">
    <property type="protein sequence ID" value="MBR0683581.1"/>
    <property type="molecule type" value="Genomic_DNA"/>
</dbReference>
<comment type="caution">
    <text evidence="4">The sequence shown here is derived from an EMBL/GenBank/DDBJ whole genome shotgun (WGS) entry which is preliminary data.</text>
</comment>
<sequence length="362" mass="38172">MSTSRDAAGEAMGRLVPAVLDALAVLEHAARHLDPDTLQALTAAIGTRGSQLGPALEAARALHWPEGLAPVRDCLVGAAEAAQRGLMELSSAMDAPDPLRAAFRAVRSYAPACEALYPLAAFLTPVGRFFLTEHARDDTALIASLAARPGQDGTGTMAIGGPPGTRGGASLYVPEYHEPSRPWPLIVALHGGSGDGRAFLWNWLREARSRGCILLAPTATGRTWSLQDPAQDGANITRLVAQVAKGWSVDPSRMLLTGMSDGGTFSYLHGLGAEAAYSHVAPVAAAFHPIMVSITDPARLRGLPVFILHGERDWMFPPETAERAADVLAAAGAAVRHEEIPDLAHAYPREANAAILDWFLGA</sequence>
<evidence type="ECO:0000313" key="5">
    <source>
        <dbReference type="Proteomes" id="UP001138709"/>
    </source>
</evidence>
<gene>
    <name evidence="4" type="ORF">GXW74_24060</name>
</gene>
<keyword evidence="1" id="KW-0732">Signal</keyword>
<evidence type="ECO:0000313" key="4">
    <source>
        <dbReference type="EMBL" id="MBR0683581.1"/>
    </source>
</evidence>
<feature type="domain" description="Dienelactone hydrolase" evidence="3">
    <location>
        <begin position="238"/>
        <end position="352"/>
    </location>
</feature>
<dbReference type="PANTHER" id="PTHR43037">
    <property type="entry name" value="UNNAMED PRODUCT-RELATED"/>
    <property type="match status" value="1"/>
</dbReference>
<dbReference type="RefSeq" id="WP_211849148.1">
    <property type="nucleotide sequence ID" value="NZ_JAAEDL010000035.1"/>
</dbReference>
<dbReference type="Pfam" id="PF01738">
    <property type="entry name" value="DLH"/>
    <property type="match status" value="1"/>
</dbReference>
<organism evidence="4 5">
    <name type="scientific">Neoroseomonas eburnea</name>
    <dbReference type="NCBI Taxonomy" id="1346889"/>
    <lineage>
        <taxon>Bacteria</taxon>
        <taxon>Pseudomonadati</taxon>
        <taxon>Pseudomonadota</taxon>
        <taxon>Alphaproteobacteria</taxon>
        <taxon>Acetobacterales</taxon>
        <taxon>Acetobacteraceae</taxon>
        <taxon>Neoroseomonas</taxon>
    </lineage>
</organism>
<dbReference type="Proteomes" id="UP001138709">
    <property type="component" value="Unassembled WGS sequence"/>
</dbReference>
<accession>A0A9X9XIP5</accession>
<protein>
    <submittedName>
        <fullName evidence="4">Phospholipase</fullName>
    </submittedName>
</protein>
<dbReference type="Gene3D" id="3.40.50.1820">
    <property type="entry name" value="alpha/beta hydrolase"/>
    <property type="match status" value="1"/>
</dbReference>
<dbReference type="PANTHER" id="PTHR43037:SF5">
    <property type="entry name" value="FERULOYL ESTERASE"/>
    <property type="match status" value="1"/>
</dbReference>
<name>A0A9X9XIP5_9PROT</name>
<reference evidence="4" key="2">
    <citation type="journal article" date="2021" name="Syst. Appl. Microbiol.">
        <title>Roseomonas hellenica sp. nov., isolated from roots of wild-growing Alkanna tinctoria.</title>
        <authorList>
            <person name="Rat A."/>
            <person name="Naranjo H.D."/>
            <person name="Lebbe L."/>
            <person name="Cnockaert M."/>
            <person name="Krigas N."/>
            <person name="Grigoriadou K."/>
            <person name="Maloupa E."/>
            <person name="Willems A."/>
        </authorList>
    </citation>
    <scope>NUCLEOTIDE SEQUENCE</scope>
    <source>
        <strain evidence="4">LMG 31228</strain>
    </source>
</reference>
<dbReference type="SUPFAM" id="SSF53474">
    <property type="entry name" value="alpha/beta-Hydrolases"/>
    <property type="match status" value="1"/>
</dbReference>
<dbReference type="InterPro" id="IPR002925">
    <property type="entry name" value="Dienelactn_hydro"/>
</dbReference>
<reference evidence="4" key="1">
    <citation type="submission" date="2020-01" db="EMBL/GenBank/DDBJ databases">
        <authorList>
            <person name="Rat A."/>
        </authorList>
    </citation>
    <scope>NUCLEOTIDE SEQUENCE</scope>
    <source>
        <strain evidence="4">LMG 31228</strain>
    </source>
</reference>
<evidence type="ECO:0000259" key="3">
    <source>
        <dbReference type="Pfam" id="PF01738"/>
    </source>
</evidence>
<dbReference type="InterPro" id="IPR029058">
    <property type="entry name" value="AB_hydrolase_fold"/>
</dbReference>
<dbReference type="GO" id="GO:0016787">
    <property type="term" value="F:hydrolase activity"/>
    <property type="evidence" value="ECO:0007669"/>
    <property type="project" value="UniProtKB-KW"/>
</dbReference>